<dbReference type="Pfam" id="PF01208">
    <property type="entry name" value="URO-D"/>
    <property type="match status" value="1"/>
</dbReference>
<dbReference type="InterPro" id="IPR038071">
    <property type="entry name" value="UROD/MetE-like_sf"/>
</dbReference>
<sequence>MIYKVPLKNPQPDIEGFIKVLKGESIPAKGVVMEYLIDEEVRRKISTELLGLDWIKFSGERKEQEKYLKNYIEFWYRMGYDYVRFELNAGFTRKSRKAPDTALLSRGVREWAEEGKGAVTCWKDFENYRWPKAEEFDFFPYEFIGRNLPEGMGFFVSHGAGVLENVMQLMGYESLSYALYDDPELVRAVFDKVGQTIYEFYQYLVEIPNICAFFQGDDMGFKTATLLSPQVLREYVLPWHKRYAELAHRHGMLYLLHSCGNVEAIMDDLIEDVK</sequence>
<dbReference type="Gene3D" id="3.20.20.210">
    <property type="match status" value="1"/>
</dbReference>
<dbReference type="GO" id="GO:0006779">
    <property type="term" value="P:porphyrin-containing compound biosynthetic process"/>
    <property type="evidence" value="ECO:0007669"/>
    <property type="project" value="InterPro"/>
</dbReference>
<dbReference type="AlphaFoldDB" id="A0A497E3R8"/>
<evidence type="ECO:0000313" key="2">
    <source>
        <dbReference type="EMBL" id="RLE08432.1"/>
    </source>
</evidence>
<gene>
    <name evidence="2" type="ORF">DRJ00_06320</name>
</gene>
<proteinExistence type="predicted"/>
<accession>A0A497E3R8</accession>
<evidence type="ECO:0000313" key="3">
    <source>
        <dbReference type="Proteomes" id="UP000279422"/>
    </source>
</evidence>
<organism evidence="2 3">
    <name type="scientific">Aerophobetes bacterium</name>
    <dbReference type="NCBI Taxonomy" id="2030807"/>
    <lineage>
        <taxon>Bacteria</taxon>
        <taxon>Candidatus Aerophobota</taxon>
    </lineage>
</organism>
<evidence type="ECO:0000259" key="1">
    <source>
        <dbReference type="Pfam" id="PF01208"/>
    </source>
</evidence>
<feature type="non-terminal residue" evidence="2">
    <location>
        <position position="274"/>
    </location>
</feature>
<feature type="domain" description="Uroporphyrinogen decarboxylase (URO-D)" evidence="1">
    <location>
        <begin position="167"/>
        <end position="269"/>
    </location>
</feature>
<dbReference type="EMBL" id="QMPZ01000098">
    <property type="protein sequence ID" value="RLE08432.1"/>
    <property type="molecule type" value="Genomic_DNA"/>
</dbReference>
<dbReference type="SUPFAM" id="SSF51726">
    <property type="entry name" value="UROD/MetE-like"/>
    <property type="match status" value="1"/>
</dbReference>
<dbReference type="Proteomes" id="UP000279422">
    <property type="component" value="Unassembled WGS sequence"/>
</dbReference>
<dbReference type="GO" id="GO:0004853">
    <property type="term" value="F:uroporphyrinogen decarboxylase activity"/>
    <property type="evidence" value="ECO:0007669"/>
    <property type="project" value="InterPro"/>
</dbReference>
<comment type="caution">
    <text evidence="2">The sequence shown here is derived from an EMBL/GenBank/DDBJ whole genome shotgun (WGS) entry which is preliminary data.</text>
</comment>
<reference evidence="2 3" key="1">
    <citation type="submission" date="2018-06" db="EMBL/GenBank/DDBJ databases">
        <title>Extensive metabolic versatility and redundancy in microbially diverse, dynamic hydrothermal sediments.</title>
        <authorList>
            <person name="Dombrowski N."/>
            <person name="Teske A."/>
            <person name="Baker B.J."/>
        </authorList>
    </citation>
    <scope>NUCLEOTIDE SEQUENCE [LARGE SCALE GENOMIC DNA]</scope>
    <source>
        <strain evidence="2">B47_G16</strain>
    </source>
</reference>
<dbReference type="InterPro" id="IPR000257">
    <property type="entry name" value="Uroporphyrinogen_deCOase"/>
</dbReference>
<name>A0A497E3R8_UNCAE</name>
<protein>
    <recommendedName>
        <fullName evidence="1">Uroporphyrinogen decarboxylase (URO-D) domain-containing protein</fullName>
    </recommendedName>
</protein>